<evidence type="ECO:0000256" key="2">
    <source>
        <dbReference type="ARBA" id="ARBA00022448"/>
    </source>
</evidence>
<evidence type="ECO:0000313" key="8">
    <source>
        <dbReference type="Proteomes" id="UP001430065"/>
    </source>
</evidence>
<evidence type="ECO:0000259" key="4">
    <source>
        <dbReference type="Pfam" id="PF25954"/>
    </source>
</evidence>
<dbReference type="InterPro" id="IPR006143">
    <property type="entry name" value="RND_pump_MFP"/>
</dbReference>
<evidence type="ECO:0000313" key="7">
    <source>
        <dbReference type="EMBL" id="MBM7121446.1"/>
    </source>
</evidence>
<dbReference type="PANTHER" id="PTHR30097">
    <property type="entry name" value="CATION EFFLUX SYSTEM PROTEIN CUSB"/>
    <property type="match status" value="1"/>
</dbReference>
<dbReference type="Proteomes" id="UP001430065">
    <property type="component" value="Unassembled WGS sequence"/>
</dbReference>
<feature type="chain" id="PRO_5046738106" evidence="3">
    <location>
        <begin position="35"/>
        <end position="396"/>
    </location>
</feature>
<proteinExistence type="inferred from homology"/>
<dbReference type="EMBL" id="JADIKC010000003">
    <property type="protein sequence ID" value="MBM7121446.1"/>
    <property type="molecule type" value="Genomic_DNA"/>
</dbReference>
<evidence type="ECO:0000259" key="6">
    <source>
        <dbReference type="Pfam" id="PF25973"/>
    </source>
</evidence>
<dbReference type="Pfam" id="PF25967">
    <property type="entry name" value="RND-MFP_C"/>
    <property type="match status" value="1"/>
</dbReference>
<protein>
    <submittedName>
        <fullName evidence="7">Efflux RND transporter periplasmic adaptor subunit</fullName>
    </submittedName>
</protein>
<dbReference type="Gene3D" id="2.40.30.170">
    <property type="match status" value="1"/>
</dbReference>
<feature type="domain" description="CusB-like beta-barrel" evidence="4">
    <location>
        <begin position="248"/>
        <end position="322"/>
    </location>
</feature>
<feature type="domain" description="CzcB-like barrel-sandwich hybrid" evidence="6">
    <location>
        <begin position="93"/>
        <end position="244"/>
    </location>
</feature>
<organism evidence="7 8">
    <name type="scientific">Dyella kyungheensis</name>
    <dbReference type="NCBI Taxonomy" id="1242174"/>
    <lineage>
        <taxon>Bacteria</taxon>
        <taxon>Pseudomonadati</taxon>
        <taxon>Pseudomonadota</taxon>
        <taxon>Gammaproteobacteria</taxon>
        <taxon>Lysobacterales</taxon>
        <taxon>Rhodanobacteraceae</taxon>
        <taxon>Dyella</taxon>
    </lineage>
</organism>
<name>A0ABS2JQZ2_9GAMM</name>
<dbReference type="InterPro" id="IPR058647">
    <property type="entry name" value="BSH_CzcB-like"/>
</dbReference>
<evidence type="ECO:0000256" key="3">
    <source>
        <dbReference type="SAM" id="SignalP"/>
    </source>
</evidence>
<dbReference type="Gene3D" id="2.40.420.20">
    <property type="match status" value="1"/>
</dbReference>
<keyword evidence="3" id="KW-0732">Signal</keyword>
<sequence length="396" mass="41739">MKNSAFYAAPWSRRRGQLVRASVAALWLAATVTAAGCSNKSDDGAPAASITPTNVTLTPDQRKHVRLATVARSAYQRTIDATGSVDFNNEQATAVLAPISGPVSQLLVDIGDRVKKGDPLALVDSPDFAAAISAYRKALTTAHTAHRLADLEKDLVEHQGIAKREEDQARADAANADADVDAALKALVSLNVDPKIIKAVEQGQPIAHIGGVIRSPIAGTVVDRQITPGQLLQAGTTPTFTVADMSHVWVMAQVADSDVASVSVGDSAEVTTSADAKRLTGTVTKISALVNADTRLVPARVVVDNPQGLLKKQAYVGVQIHSRQATSGLLVPVSALLRDDENLPFVYVAQSDGSFARRPVTLGYRTGDQFDIPAGLKAGEQVVVDGGIFVQFMQNQ</sequence>
<dbReference type="InterPro" id="IPR058792">
    <property type="entry name" value="Beta-barrel_RND_2"/>
</dbReference>
<gene>
    <name evidence="7" type="ORF">ISP20_09800</name>
</gene>
<dbReference type="InterPro" id="IPR058627">
    <property type="entry name" value="MdtA-like_C"/>
</dbReference>
<comment type="similarity">
    <text evidence="1">Belongs to the membrane fusion protein (MFP) (TC 8.A.1) family.</text>
</comment>
<keyword evidence="2" id="KW-0813">Transport</keyword>
<dbReference type="SUPFAM" id="SSF111369">
    <property type="entry name" value="HlyD-like secretion proteins"/>
    <property type="match status" value="1"/>
</dbReference>
<accession>A0ABS2JQZ2</accession>
<evidence type="ECO:0000256" key="1">
    <source>
        <dbReference type="ARBA" id="ARBA00009477"/>
    </source>
</evidence>
<keyword evidence="8" id="KW-1185">Reference proteome</keyword>
<dbReference type="Gene3D" id="2.40.50.100">
    <property type="match status" value="1"/>
</dbReference>
<comment type="caution">
    <text evidence="7">The sequence shown here is derived from an EMBL/GenBank/DDBJ whole genome shotgun (WGS) entry which is preliminary data.</text>
</comment>
<evidence type="ECO:0000259" key="5">
    <source>
        <dbReference type="Pfam" id="PF25967"/>
    </source>
</evidence>
<dbReference type="Pfam" id="PF25954">
    <property type="entry name" value="Beta-barrel_RND_2"/>
    <property type="match status" value="1"/>
</dbReference>
<reference evidence="7 8" key="1">
    <citation type="submission" date="2020-10" db="EMBL/GenBank/DDBJ databases">
        <title>Phylogeny of dyella-like bacteria.</title>
        <authorList>
            <person name="Fu J."/>
        </authorList>
    </citation>
    <scope>NUCLEOTIDE SEQUENCE [LARGE SCALE GENOMIC DNA]</scope>
    <source>
        <strain evidence="7 8">THG-B117</strain>
    </source>
</reference>
<dbReference type="InterPro" id="IPR051909">
    <property type="entry name" value="MFP_Cation_Efflux"/>
</dbReference>
<feature type="signal peptide" evidence="3">
    <location>
        <begin position="1"/>
        <end position="34"/>
    </location>
</feature>
<dbReference type="NCBIfam" id="TIGR01730">
    <property type="entry name" value="RND_mfp"/>
    <property type="match status" value="1"/>
</dbReference>
<feature type="domain" description="Multidrug resistance protein MdtA-like C-terminal permuted SH3" evidence="5">
    <location>
        <begin position="329"/>
        <end position="386"/>
    </location>
</feature>
<dbReference type="Pfam" id="PF25973">
    <property type="entry name" value="BSH_CzcB"/>
    <property type="match status" value="1"/>
</dbReference>